<evidence type="ECO:0000313" key="5">
    <source>
        <dbReference type="Proteomes" id="UP000270678"/>
    </source>
</evidence>
<organism evidence="4 5">
    <name type="scientific">Paenibacillus lutimineralis</name>
    <dbReference type="NCBI Taxonomy" id="2707005"/>
    <lineage>
        <taxon>Bacteria</taxon>
        <taxon>Bacillati</taxon>
        <taxon>Bacillota</taxon>
        <taxon>Bacilli</taxon>
        <taxon>Bacillales</taxon>
        <taxon>Paenibacillaceae</taxon>
        <taxon>Paenibacillus</taxon>
    </lineage>
</organism>
<dbReference type="InterPro" id="IPR050624">
    <property type="entry name" value="HTH-type_Tx_Regulator"/>
</dbReference>
<evidence type="ECO:0000256" key="1">
    <source>
        <dbReference type="ARBA" id="ARBA00023125"/>
    </source>
</evidence>
<keyword evidence="1 2" id="KW-0238">DNA-binding</keyword>
<dbReference type="Gene3D" id="1.10.357.10">
    <property type="entry name" value="Tetracycline Repressor, domain 2"/>
    <property type="match status" value="1"/>
</dbReference>
<evidence type="ECO:0000259" key="3">
    <source>
        <dbReference type="PROSITE" id="PS50977"/>
    </source>
</evidence>
<accession>A0A3S9UW70</accession>
<evidence type="ECO:0000256" key="2">
    <source>
        <dbReference type="PROSITE-ProRule" id="PRU00335"/>
    </source>
</evidence>
<keyword evidence="5" id="KW-1185">Reference proteome</keyword>
<dbReference type="PROSITE" id="PS50977">
    <property type="entry name" value="HTH_TETR_2"/>
    <property type="match status" value="1"/>
</dbReference>
<feature type="DNA-binding region" description="H-T-H motif" evidence="2">
    <location>
        <begin position="34"/>
        <end position="53"/>
    </location>
</feature>
<dbReference type="AlphaFoldDB" id="A0A3S9UW70"/>
<dbReference type="EMBL" id="CP034346">
    <property type="protein sequence ID" value="AZS14560.1"/>
    <property type="molecule type" value="Genomic_DNA"/>
</dbReference>
<dbReference type="Pfam" id="PF00440">
    <property type="entry name" value="TetR_N"/>
    <property type="match status" value="1"/>
</dbReference>
<protein>
    <submittedName>
        <fullName evidence="4">TetR/AcrR family transcriptional regulator</fullName>
    </submittedName>
</protein>
<dbReference type="Proteomes" id="UP000270678">
    <property type="component" value="Chromosome"/>
</dbReference>
<reference evidence="5" key="1">
    <citation type="submission" date="2018-12" db="EMBL/GenBank/DDBJ databases">
        <title>Complete genome sequence of Paenibacillus sp. MBLB1234.</title>
        <authorList>
            <person name="Nam Y.-D."/>
            <person name="Kang J."/>
            <person name="Chung W.-H."/>
            <person name="Park Y.S."/>
        </authorList>
    </citation>
    <scope>NUCLEOTIDE SEQUENCE [LARGE SCALE GENOMIC DNA]</scope>
    <source>
        <strain evidence="5">MBLB1234</strain>
    </source>
</reference>
<dbReference type="GO" id="GO:0003677">
    <property type="term" value="F:DNA binding"/>
    <property type="evidence" value="ECO:0007669"/>
    <property type="project" value="UniProtKB-UniRule"/>
</dbReference>
<evidence type="ECO:0000313" key="4">
    <source>
        <dbReference type="EMBL" id="AZS14560.1"/>
    </source>
</evidence>
<dbReference type="InterPro" id="IPR009057">
    <property type="entry name" value="Homeodomain-like_sf"/>
</dbReference>
<dbReference type="PANTHER" id="PTHR43479">
    <property type="entry name" value="ACREF/ENVCD OPERON REPRESSOR-RELATED"/>
    <property type="match status" value="1"/>
</dbReference>
<name>A0A3S9UW70_9BACL</name>
<dbReference type="OrthoDB" id="9810250at2"/>
<proteinExistence type="predicted"/>
<gene>
    <name evidence="4" type="ORF">EI981_08925</name>
</gene>
<feature type="domain" description="HTH tetR-type" evidence="3">
    <location>
        <begin position="11"/>
        <end position="71"/>
    </location>
</feature>
<dbReference type="KEGG" id="plut:EI981_08925"/>
<dbReference type="RefSeq" id="WP_126997340.1">
    <property type="nucleotide sequence ID" value="NZ_CP034346.1"/>
</dbReference>
<dbReference type="PANTHER" id="PTHR43479:SF7">
    <property type="entry name" value="TETR-FAMILY TRANSCRIPTIONAL REGULATOR"/>
    <property type="match status" value="1"/>
</dbReference>
<dbReference type="SUPFAM" id="SSF46689">
    <property type="entry name" value="Homeodomain-like"/>
    <property type="match status" value="1"/>
</dbReference>
<sequence>MGTKVRNLRMTQTKRSLIKAFVNLVNEKDFEKITIADLTEGAQVNRATFYAHFNDKYELLDYIVGDSASTAIVNRTKGEVKFDQEGIAQLVLALCDFYQQPNINCRRSYVALVVPQLKDKAIKELNAYLLKGLESLCSKNEIALYTPIFAQMIHESAFQWATGNIALDKEEIAKKVALLVVNGFRSSVSSLS</sequence>
<dbReference type="InterPro" id="IPR001647">
    <property type="entry name" value="HTH_TetR"/>
</dbReference>